<reference evidence="2" key="1">
    <citation type="journal article" date="2024" name="Proc. Natl. Acad. Sci. U.S.A.">
        <title>Extraordinary preservation of gene collinearity over three hundred million years revealed in homosporous lycophytes.</title>
        <authorList>
            <person name="Li C."/>
            <person name="Wickell D."/>
            <person name="Kuo L.Y."/>
            <person name="Chen X."/>
            <person name="Nie B."/>
            <person name="Liao X."/>
            <person name="Peng D."/>
            <person name="Ji J."/>
            <person name="Jenkins J."/>
            <person name="Williams M."/>
            <person name="Shu S."/>
            <person name="Plott C."/>
            <person name="Barry K."/>
            <person name="Rajasekar S."/>
            <person name="Grimwood J."/>
            <person name="Han X."/>
            <person name="Sun S."/>
            <person name="Hou Z."/>
            <person name="He W."/>
            <person name="Dai G."/>
            <person name="Sun C."/>
            <person name="Schmutz J."/>
            <person name="Leebens-Mack J.H."/>
            <person name="Li F.W."/>
            <person name="Wang L."/>
        </authorList>
    </citation>
    <scope>NUCLEOTIDE SEQUENCE [LARGE SCALE GENOMIC DNA]</scope>
    <source>
        <strain evidence="2">cv. PW_Plant_1</strain>
    </source>
</reference>
<gene>
    <name evidence="1" type="ORF">O6H91_10G051200</name>
</gene>
<accession>A0ACC2CH62</accession>
<protein>
    <submittedName>
        <fullName evidence="1">Uncharacterized protein</fullName>
    </submittedName>
</protein>
<proteinExistence type="predicted"/>
<organism evidence="1 2">
    <name type="scientific">Diphasiastrum complanatum</name>
    <name type="common">Issler's clubmoss</name>
    <name type="synonym">Lycopodium complanatum</name>
    <dbReference type="NCBI Taxonomy" id="34168"/>
    <lineage>
        <taxon>Eukaryota</taxon>
        <taxon>Viridiplantae</taxon>
        <taxon>Streptophyta</taxon>
        <taxon>Embryophyta</taxon>
        <taxon>Tracheophyta</taxon>
        <taxon>Lycopodiopsida</taxon>
        <taxon>Lycopodiales</taxon>
        <taxon>Lycopodiaceae</taxon>
        <taxon>Lycopodioideae</taxon>
        <taxon>Diphasiastrum</taxon>
    </lineage>
</organism>
<keyword evidence="2" id="KW-1185">Reference proteome</keyword>
<evidence type="ECO:0000313" key="2">
    <source>
        <dbReference type="Proteomes" id="UP001162992"/>
    </source>
</evidence>
<name>A0ACC2CH62_DIPCM</name>
<comment type="caution">
    <text evidence="1">The sequence shown here is derived from an EMBL/GenBank/DDBJ whole genome shotgun (WGS) entry which is preliminary data.</text>
</comment>
<sequence>MQRIHGLQTANIYIFARTISSYAHLNPGCKASKYLHLNQAVTSLEHQGDKDLAAYAQVLQECSRLKALSEGKRVHACIAKSRFQEDRYLKNLLVNMYGACGNLENARKMFDMIPRPNVFSWNAIVSAYARHGRSKECIQLFQHMLQKGVNPDNFTFVSVLHACGERADLAEGKKIHALVADSGLISHPFVISALVYMYGKCGNLDSARTIFNSLSKREVSLWNAMIAAYAENGDGKLAIQLFNQMQEEGVKPDRITFVRVLHAVSGAGGLPLAKSIHAQISKSGLELDLIVSTAVVNMYCKCGSLEDAETFFAKMPERDVVPWNIMISSYAQLGNAKRALNLFQQMQQEGVKPNKLTFISLTSAFACPDFLKAGVQLHYLIREGGFELDIFVGASLLDMYSNCGSLEDAYQMFQKMPERDVVLWNAMIAALANHGKSELAYQLLGKMQLENVKLDKFTFVSILDLCANRGDLERGTLVHAGLIEKDFEFDVIISNALITMYGKCGSLKEACRLFEAMPEQDIVSWNTMISAHAQHEECKAAVKLYRKMWQKQIKPNQFTFLGILDACARLMDLPEGEVIHSHIIDNGFELDTGVATALVNMYCKCGSLNDARIVFNKVPEKDVVLWSAIIAAYSQHGHGKEALNLFDQMVNEGCKPDAVTFISVLSACSHDGLIDKGYYYFKCMSTEYGIVPTKEHYGCMIDLFGRAGQLSEAESWMVNLPFEPSYELWTTLLGACRVYGDYVRGKRAAEHLLELDPSNFLPYVVLSNIYATAGRWEDVIKVKKLLDREVSNQLEFSSLQGT</sequence>
<dbReference type="Proteomes" id="UP001162992">
    <property type="component" value="Chromosome 10"/>
</dbReference>
<evidence type="ECO:0000313" key="1">
    <source>
        <dbReference type="EMBL" id="KAJ7541253.1"/>
    </source>
</evidence>
<dbReference type="EMBL" id="CM055101">
    <property type="protein sequence ID" value="KAJ7541253.1"/>
    <property type="molecule type" value="Genomic_DNA"/>
</dbReference>